<evidence type="ECO:0008006" key="4">
    <source>
        <dbReference type="Google" id="ProtNLM"/>
    </source>
</evidence>
<sequence>MSFKKDTGKPRFEYDEAVEEALCFGWVDSKPNKLDAERTLLWFAPRKSGTGWSRPNKIRVDRLTQAGLMAEAGLRKVELAKADGTWSKLDAVEDLIVPEDLGQALASYPQASENFNLFPRSVKRGILEWIVSAKTPATRAKRVTETATLASRNERANQWRPKTSRDA</sequence>
<proteinExistence type="predicted"/>
<accession>A0A480AS82</accession>
<evidence type="ECO:0000313" key="2">
    <source>
        <dbReference type="EMBL" id="GCL62565.1"/>
    </source>
</evidence>
<gene>
    <name evidence="2" type="ORF">AQPW35_16460</name>
</gene>
<feature type="region of interest" description="Disordered" evidence="1">
    <location>
        <begin position="142"/>
        <end position="167"/>
    </location>
</feature>
<dbReference type="RefSeq" id="WP_228027009.1">
    <property type="nucleotide sequence ID" value="NZ_BJCL01000003.1"/>
</dbReference>
<dbReference type="EMBL" id="BJCL01000003">
    <property type="protein sequence ID" value="GCL62565.1"/>
    <property type="molecule type" value="Genomic_DNA"/>
</dbReference>
<dbReference type="Pfam" id="PF13376">
    <property type="entry name" value="OmdA"/>
    <property type="match status" value="1"/>
</dbReference>
<dbReference type="AlphaFoldDB" id="A0A480AS82"/>
<dbReference type="Proteomes" id="UP000301751">
    <property type="component" value="Unassembled WGS sequence"/>
</dbReference>
<feature type="compositionally biased region" description="Basic and acidic residues" evidence="1">
    <location>
        <begin position="152"/>
        <end position="167"/>
    </location>
</feature>
<reference evidence="3" key="1">
    <citation type="submission" date="2019-03" db="EMBL/GenBank/DDBJ databases">
        <title>Aquabacterium pictum sp.nov., the first bacteriochlorophyll a-containing freshwater bacterium in the genus Aquabacterium of the class Betaproteobacteria.</title>
        <authorList>
            <person name="Hirose S."/>
            <person name="Tank M."/>
            <person name="Hara E."/>
            <person name="Tamaki H."/>
            <person name="Takaichi S."/>
            <person name="Haruta S."/>
            <person name="Hanada S."/>
        </authorList>
    </citation>
    <scope>NUCLEOTIDE SEQUENCE [LARGE SCALE GENOMIC DNA]</scope>
    <source>
        <strain evidence="3">W35</strain>
    </source>
</reference>
<comment type="caution">
    <text evidence="2">The sequence shown here is derived from an EMBL/GenBank/DDBJ whole genome shotgun (WGS) entry which is preliminary data.</text>
</comment>
<keyword evidence="3" id="KW-1185">Reference proteome</keyword>
<organism evidence="2 3">
    <name type="scientific">Pseudaquabacterium pictum</name>
    <dbReference type="NCBI Taxonomy" id="2315236"/>
    <lineage>
        <taxon>Bacteria</taxon>
        <taxon>Pseudomonadati</taxon>
        <taxon>Pseudomonadota</taxon>
        <taxon>Betaproteobacteria</taxon>
        <taxon>Burkholderiales</taxon>
        <taxon>Sphaerotilaceae</taxon>
        <taxon>Pseudaquabacterium</taxon>
    </lineage>
</organism>
<protein>
    <recommendedName>
        <fullName evidence="4">Bacteriocin-protection protein</fullName>
    </recommendedName>
</protein>
<evidence type="ECO:0000256" key="1">
    <source>
        <dbReference type="SAM" id="MobiDB-lite"/>
    </source>
</evidence>
<evidence type="ECO:0000313" key="3">
    <source>
        <dbReference type="Proteomes" id="UP000301751"/>
    </source>
</evidence>
<name>A0A480AS82_9BURK</name>